<reference evidence="1 2" key="1">
    <citation type="submission" date="2007-09" db="EMBL/GenBank/DDBJ databases">
        <title>Draft genome sequence of Faecalibacterium prausnitzii M21/2.</title>
        <authorList>
            <person name="Sudarsanam P."/>
            <person name="Ley R."/>
            <person name="Guruge J."/>
            <person name="Turnbaugh P.J."/>
            <person name="Mahowald M."/>
            <person name="Liep D."/>
            <person name="Gordon J."/>
        </authorList>
    </citation>
    <scope>NUCLEOTIDE SEQUENCE [LARGE SCALE GENOMIC DNA]</scope>
    <source>
        <strain evidence="1 2">M21/2</strain>
    </source>
</reference>
<gene>
    <name evidence="1" type="ORF">FAEPRAM212_02101</name>
</gene>
<comment type="caution">
    <text evidence="1">The sequence shown here is derived from an EMBL/GenBank/DDBJ whole genome shotgun (WGS) entry which is preliminary data.</text>
</comment>
<protein>
    <submittedName>
        <fullName evidence="1">Uncharacterized protein</fullName>
    </submittedName>
</protein>
<dbReference type="Proteomes" id="UP000005945">
    <property type="component" value="Unassembled WGS sequence"/>
</dbReference>
<reference evidence="1 2" key="2">
    <citation type="submission" date="2007-09" db="EMBL/GenBank/DDBJ databases">
        <authorList>
            <person name="Fulton L."/>
            <person name="Clifton S."/>
            <person name="Fulton B."/>
            <person name="Xu J."/>
            <person name="Minx P."/>
            <person name="Pepin K.H."/>
            <person name="Johnson M."/>
            <person name="Thiruvilangam P."/>
            <person name="Bhonagiri V."/>
            <person name="Nash W.E."/>
            <person name="Mardis E.R."/>
            <person name="Wilson R.K."/>
        </authorList>
    </citation>
    <scope>NUCLEOTIDE SEQUENCE [LARGE SCALE GENOMIC DNA]</scope>
    <source>
        <strain evidence="1 2">M21/2</strain>
    </source>
</reference>
<sequence>MCGGCFCAEMVVESSKQPLKLSEKLDDVYKAQKKAKKM</sequence>
<accession>A8SD20</accession>
<proteinExistence type="predicted"/>
<dbReference type="HOGENOM" id="CLU_3328125_0_0_9"/>
<dbReference type="AlphaFoldDB" id="A8SD20"/>
<name>A8SD20_9FIRM</name>
<organism evidence="1 2">
    <name type="scientific">Faecalibacterium prausnitzii M21/2</name>
    <dbReference type="NCBI Taxonomy" id="411485"/>
    <lineage>
        <taxon>Bacteria</taxon>
        <taxon>Bacillati</taxon>
        <taxon>Bacillota</taxon>
        <taxon>Clostridia</taxon>
        <taxon>Eubacteriales</taxon>
        <taxon>Oscillospiraceae</taxon>
        <taxon>Faecalibacterium</taxon>
    </lineage>
</organism>
<evidence type="ECO:0000313" key="2">
    <source>
        <dbReference type="Proteomes" id="UP000005945"/>
    </source>
</evidence>
<evidence type="ECO:0000313" key="1">
    <source>
        <dbReference type="EMBL" id="EDP20776.1"/>
    </source>
</evidence>
<dbReference type="EMBL" id="ABED02000028">
    <property type="protein sequence ID" value="EDP20776.1"/>
    <property type="molecule type" value="Genomic_DNA"/>
</dbReference>